<dbReference type="RefSeq" id="WP_344781343.1">
    <property type="nucleotide sequence ID" value="NZ_BAABAF010000003.1"/>
</dbReference>
<evidence type="ECO:0000259" key="1">
    <source>
        <dbReference type="SMART" id="SM00418"/>
    </source>
</evidence>
<sequence>MNVIADNRAAALAALADPVRRRIYDVVVHSADAVGRDAAAAAAAVPRSTAAFHLDRLVDAGLLEVEYRRLSGRTGPGAGRPAKLYHATVSEVIGSFPERHYEIAGELLASAAERADRDGTSMSAAVATEARELGESIGRESPSVEEALTACGYEPRSNGCGGVMLGNCPFHALATRHTELVCTANLALVRGMMAGVGDSRAPQLIPRDGHCCVEIRAQDAASGDTAEREHPTSA</sequence>
<keyword evidence="3" id="KW-1185">Reference proteome</keyword>
<organism evidence="2 3">
    <name type="scientific">Microbacterium kribbense</name>
    <dbReference type="NCBI Taxonomy" id="433645"/>
    <lineage>
        <taxon>Bacteria</taxon>
        <taxon>Bacillati</taxon>
        <taxon>Actinomycetota</taxon>
        <taxon>Actinomycetes</taxon>
        <taxon>Micrococcales</taxon>
        <taxon>Microbacteriaceae</taxon>
        <taxon>Microbacterium</taxon>
    </lineage>
</organism>
<dbReference type="InterPro" id="IPR036388">
    <property type="entry name" value="WH-like_DNA-bd_sf"/>
</dbReference>
<name>A0ABP7G9X6_9MICO</name>
<dbReference type="Pfam" id="PF12840">
    <property type="entry name" value="HTH_20"/>
    <property type="match status" value="1"/>
</dbReference>
<dbReference type="InterPro" id="IPR001845">
    <property type="entry name" value="HTH_ArsR_DNA-bd_dom"/>
</dbReference>
<dbReference type="SMART" id="SM00418">
    <property type="entry name" value="HTH_ARSR"/>
    <property type="match status" value="1"/>
</dbReference>
<protein>
    <submittedName>
        <fullName evidence="2">Helix-turn-helix domain-containing protein</fullName>
    </submittedName>
</protein>
<dbReference type="InterPro" id="IPR036390">
    <property type="entry name" value="WH_DNA-bd_sf"/>
</dbReference>
<reference evidence="3" key="1">
    <citation type="journal article" date="2019" name="Int. J. Syst. Evol. Microbiol.">
        <title>The Global Catalogue of Microorganisms (GCM) 10K type strain sequencing project: providing services to taxonomists for standard genome sequencing and annotation.</title>
        <authorList>
            <consortium name="The Broad Institute Genomics Platform"/>
            <consortium name="The Broad Institute Genome Sequencing Center for Infectious Disease"/>
            <person name="Wu L."/>
            <person name="Ma J."/>
        </authorList>
    </citation>
    <scope>NUCLEOTIDE SEQUENCE [LARGE SCALE GENOMIC DNA]</scope>
    <source>
        <strain evidence="3">JCM 16950</strain>
    </source>
</reference>
<dbReference type="Gene3D" id="1.10.10.10">
    <property type="entry name" value="Winged helix-like DNA-binding domain superfamily/Winged helix DNA-binding domain"/>
    <property type="match status" value="1"/>
</dbReference>
<comment type="caution">
    <text evidence="2">The sequence shown here is derived from an EMBL/GenBank/DDBJ whole genome shotgun (WGS) entry which is preliminary data.</text>
</comment>
<evidence type="ECO:0000313" key="2">
    <source>
        <dbReference type="EMBL" id="GAA3760165.1"/>
    </source>
</evidence>
<dbReference type="EMBL" id="BAABAF010000003">
    <property type="protein sequence ID" value="GAA3760165.1"/>
    <property type="molecule type" value="Genomic_DNA"/>
</dbReference>
<dbReference type="SUPFAM" id="SSF46785">
    <property type="entry name" value="Winged helix' DNA-binding domain"/>
    <property type="match status" value="1"/>
</dbReference>
<dbReference type="Proteomes" id="UP001500540">
    <property type="component" value="Unassembled WGS sequence"/>
</dbReference>
<feature type="domain" description="HTH arsR-type" evidence="1">
    <location>
        <begin position="10"/>
        <end position="113"/>
    </location>
</feature>
<evidence type="ECO:0000313" key="3">
    <source>
        <dbReference type="Proteomes" id="UP001500540"/>
    </source>
</evidence>
<accession>A0ABP7G9X6</accession>
<gene>
    <name evidence="2" type="ORF">GCM10022240_10910</name>
</gene>
<proteinExistence type="predicted"/>